<evidence type="ECO:0000313" key="1">
    <source>
        <dbReference type="EMBL" id="CDP04760.1"/>
    </source>
</evidence>
<keyword evidence="2" id="KW-1185">Reference proteome</keyword>
<accession>A0A068U898</accession>
<reference evidence="2" key="1">
    <citation type="journal article" date="2014" name="Science">
        <title>The coffee genome provides insight into the convergent evolution of caffeine biosynthesis.</title>
        <authorList>
            <person name="Denoeud F."/>
            <person name="Carretero-Paulet L."/>
            <person name="Dereeper A."/>
            <person name="Droc G."/>
            <person name="Guyot R."/>
            <person name="Pietrella M."/>
            <person name="Zheng C."/>
            <person name="Alberti A."/>
            <person name="Anthony F."/>
            <person name="Aprea G."/>
            <person name="Aury J.M."/>
            <person name="Bento P."/>
            <person name="Bernard M."/>
            <person name="Bocs S."/>
            <person name="Campa C."/>
            <person name="Cenci A."/>
            <person name="Combes M.C."/>
            <person name="Crouzillat D."/>
            <person name="Da Silva C."/>
            <person name="Daddiego L."/>
            <person name="De Bellis F."/>
            <person name="Dussert S."/>
            <person name="Garsmeur O."/>
            <person name="Gayraud T."/>
            <person name="Guignon V."/>
            <person name="Jahn K."/>
            <person name="Jamilloux V."/>
            <person name="Joet T."/>
            <person name="Labadie K."/>
            <person name="Lan T."/>
            <person name="Leclercq J."/>
            <person name="Lepelley M."/>
            <person name="Leroy T."/>
            <person name="Li L.T."/>
            <person name="Librado P."/>
            <person name="Lopez L."/>
            <person name="Munoz A."/>
            <person name="Noel B."/>
            <person name="Pallavicini A."/>
            <person name="Perrotta G."/>
            <person name="Poncet V."/>
            <person name="Pot D."/>
            <person name="Priyono X."/>
            <person name="Rigoreau M."/>
            <person name="Rouard M."/>
            <person name="Rozas J."/>
            <person name="Tranchant-Dubreuil C."/>
            <person name="VanBuren R."/>
            <person name="Zhang Q."/>
            <person name="Andrade A.C."/>
            <person name="Argout X."/>
            <person name="Bertrand B."/>
            <person name="de Kochko A."/>
            <person name="Graziosi G."/>
            <person name="Henry R.J."/>
            <person name="Jayarama X."/>
            <person name="Ming R."/>
            <person name="Nagai C."/>
            <person name="Rounsley S."/>
            <person name="Sankoff D."/>
            <person name="Giuliano G."/>
            <person name="Albert V.A."/>
            <person name="Wincker P."/>
            <person name="Lashermes P."/>
        </authorList>
    </citation>
    <scope>NUCLEOTIDE SEQUENCE [LARGE SCALE GENOMIC DNA]</scope>
    <source>
        <strain evidence="2">cv. DH200-94</strain>
    </source>
</reference>
<proteinExistence type="predicted"/>
<protein>
    <submittedName>
        <fullName evidence="1">Uncharacterized protein</fullName>
    </submittedName>
</protein>
<gene>
    <name evidence="1" type="ORF">GSCOC_T00018851001</name>
</gene>
<dbReference type="AlphaFoldDB" id="A0A068U898"/>
<dbReference type="InParanoid" id="A0A068U898"/>
<evidence type="ECO:0000313" key="2">
    <source>
        <dbReference type="Proteomes" id="UP000295252"/>
    </source>
</evidence>
<sequence length="75" mass="8853">MADAPNNVRISVDLEDMMISFFFFESKIRFFFLELRPDLEERKQGDKKQSALENTGKLMAFFFFFSEFNFCSNAA</sequence>
<dbReference type="Proteomes" id="UP000295252">
    <property type="component" value="Chromosome IX"/>
</dbReference>
<dbReference type="Gramene" id="CDP04760">
    <property type="protein sequence ID" value="CDP04760"/>
    <property type="gene ID" value="GSCOC_T00018851001"/>
</dbReference>
<name>A0A068U898_COFCA</name>
<organism evidence="1 2">
    <name type="scientific">Coffea canephora</name>
    <name type="common">Robusta coffee</name>
    <dbReference type="NCBI Taxonomy" id="49390"/>
    <lineage>
        <taxon>Eukaryota</taxon>
        <taxon>Viridiplantae</taxon>
        <taxon>Streptophyta</taxon>
        <taxon>Embryophyta</taxon>
        <taxon>Tracheophyta</taxon>
        <taxon>Spermatophyta</taxon>
        <taxon>Magnoliopsida</taxon>
        <taxon>eudicotyledons</taxon>
        <taxon>Gunneridae</taxon>
        <taxon>Pentapetalae</taxon>
        <taxon>asterids</taxon>
        <taxon>lamiids</taxon>
        <taxon>Gentianales</taxon>
        <taxon>Rubiaceae</taxon>
        <taxon>Ixoroideae</taxon>
        <taxon>Gardenieae complex</taxon>
        <taxon>Bertiereae - Coffeeae clade</taxon>
        <taxon>Coffeeae</taxon>
        <taxon>Coffea</taxon>
    </lineage>
</organism>
<dbReference type="EMBL" id="HG739097">
    <property type="protein sequence ID" value="CDP04760.1"/>
    <property type="molecule type" value="Genomic_DNA"/>
</dbReference>